<evidence type="ECO:0000313" key="2">
    <source>
        <dbReference type="Proteomes" id="UP001595556"/>
    </source>
</evidence>
<protein>
    <submittedName>
        <fullName evidence="1">Uncharacterized protein</fullName>
    </submittedName>
</protein>
<dbReference type="RefSeq" id="WP_377305017.1">
    <property type="nucleotide sequence ID" value="NZ_CP180191.1"/>
</dbReference>
<reference evidence="2" key="1">
    <citation type="journal article" date="2019" name="Int. J. Syst. Evol. Microbiol.">
        <title>The Global Catalogue of Microorganisms (GCM) 10K type strain sequencing project: providing services to taxonomists for standard genome sequencing and annotation.</title>
        <authorList>
            <consortium name="The Broad Institute Genomics Platform"/>
            <consortium name="The Broad Institute Genome Sequencing Center for Infectious Disease"/>
            <person name="Wu L."/>
            <person name="Ma J."/>
        </authorList>
    </citation>
    <scope>NUCLEOTIDE SEQUENCE [LARGE SCALE GENOMIC DNA]</scope>
    <source>
        <strain evidence="2">KCTC 52168</strain>
    </source>
</reference>
<name>A0ABV7H873_9BURK</name>
<dbReference type="Proteomes" id="UP001595556">
    <property type="component" value="Unassembled WGS sequence"/>
</dbReference>
<proteinExistence type="predicted"/>
<gene>
    <name evidence="1" type="ORF">ACFOEN_14195</name>
</gene>
<comment type="caution">
    <text evidence="1">The sequence shown here is derived from an EMBL/GenBank/DDBJ whole genome shotgun (WGS) entry which is preliminary data.</text>
</comment>
<organism evidence="1 2">
    <name type="scientific">Piscinibacterium candidicorallinum</name>
    <dbReference type="NCBI Taxonomy" id="1793872"/>
    <lineage>
        <taxon>Bacteria</taxon>
        <taxon>Pseudomonadati</taxon>
        <taxon>Pseudomonadota</taxon>
        <taxon>Betaproteobacteria</taxon>
        <taxon>Burkholderiales</taxon>
        <taxon>Piscinibacterium</taxon>
    </lineage>
</organism>
<evidence type="ECO:0000313" key="1">
    <source>
        <dbReference type="EMBL" id="MFC3148779.1"/>
    </source>
</evidence>
<sequence length="81" mass="8799">MSRIHSIPVGSRTRPLVLVVAVLLHGAARVLARIAVIHAPRTEHGAAARREFGVARLEGREVGVVYEDGEIVAVLRETTRL</sequence>
<dbReference type="EMBL" id="JBHRTI010000007">
    <property type="protein sequence ID" value="MFC3148779.1"/>
    <property type="molecule type" value="Genomic_DNA"/>
</dbReference>
<accession>A0ABV7H873</accession>
<keyword evidence="2" id="KW-1185">Reference proteome</keyword>